<evidence type="ECO:0000313" key="3">
    <source>
        <dbReference type="EMBL" id="SCZ85854.1"/>
    </source>
</evidence>
<evidence type="ECO:0000256" key="1">
    <source>
        <dbReference type="ARBA" id="ARBA00022842"/>
    </source>
</evidence>
<name>A0A1G5SF72_9PROT</name>
<dbReference type="EMBL" id="FMWO01000049">
    <property type="protein sequence ID" value="SCZ85854.1"/>
    <property type="molecule type" value="Genomic_DNA"/>
</dbReference>
<dbReference type="InterPro" id="IPR025877">
    <property type="entry name" value="MobA-like_NTP_Trfase"/>
</dbReference>
<gene>
    <name evidence="3" type="ORF">NSMM_410089</name>
</gene>
<dbReference type="SUPFAM" id="SSF53448">
    <property type="entry name" value="Nucleotide-diphospho-sugar transferases"/>
    <property type="match status" value="1"/>
</dbReference>
<dbReference type="Pfam" id="PF12804">
    <property type="entry name" value="NTP_transf_3"/>
    <property type="match status" value="1"/>
</dbReference>
<keyword evidence="1" id="KW-0460">Magnesium</keyword>
<dbReference type="STRING" id="51642.NSMM_410089"/>
<dbReference type="AlphaFoldDB" id="A0A1G5SF72"/>
<sequence>MNENSYTALVLAADRAGGDPVAYTAGTVCKAFAPVGGWPMVLRVLDALMGCEQVSTVLLCGPPQALLAQCPELEQRIESGQVGWIENQNSPSQSAAAGMAQVAEDRRVFLTTADHALLSTEMVTYFLQKSIALDNDATVGMVRHEVIQRQFPQNRRTVIRLADANLCGCNLFTFNPRGRDLVTFWQQAEALRKRPWRLVSQVLGWRAVWAYVLGNLSLDQAMHIISQKSGVRVAPVMLPFAEAGIDVDRPTDLQLVESILAARVSVTSQS</sequence>
<evidence type="ECO:0000259" key="2">
    <source>
        <dbReference type="Pfam" id="PF12804"/>
    </source>
</evidence>
<accession>A0A1G5SF72</accession>
<dbReference type="Gene3D" id="3.90.550.10">
    <property type="entry name" value="Spore Coat Polysaccharide Biosynthesis Protein SpsA, Chain A"/>
    <property type="match status" value="1"/>
</dbReference>
<feature type="domain" description="MobA-like NTP transferase" evidence="2">
    <location>
        <begin position="26"/>
        <end position="145"/>
    </location>
</feature>
<dbReference type="RefSeq" id="WP_245654741.1">
    <property type="nucleotide sequence ID" value="NZ_FMWO01000049.1"/>
</dbReference>
<dbReference type="Proteomes" id="UP000198729">
    <property type="component" value="Unassembled WGS sequence"/>
</dbReference>
<evidence type="ECO:0000313" key="4">
    <source>
        <dbReference type="Proteomes" id="UP000198729"/>
    </source>
</evidence>
<keyword evidence="4" id="KW-1185">Reference proteome</keyword>
<reference evidence="3 4" key="1">
    <citation type="submission" date="2016-10" db="EMBL/GenBank/DDBJ databases">
        <authorList>
            <person name="de Groot N.N."/>
        </authorList>
    </citation>
    <scope>NUCLEOTIDE SEQUENCE [LARGE SCALE GENOMIC DNA]</scope>
    <source>
        <strain evidence="3">1</strain>
    </source>
</reference>
<organism evidence="3 4">
    <name type="scientific">Nitrosomonas mobilis</name>
    <dbReference type="NCBI Taxonomy" id="51642"/>
    <lineage>
        <taxon>Bacteria</taxon>
        <taxon>Pseudomonadati</taxon>
        <taxon>Pseudomonadota</taxon>
        <taxon>Betaproteobacteria</taxon>
        <taxon>Nitrosomonadales</taxon>
        <taxon>Nitrosomonadaceae</taxon>
        <taxon>Nitrosomonas</taxon>
    </lineage>
</organism>
<dbReference type="GO" id="GO:0016779">
    <property type="term" value="F:nucleotidyltransferase activity"/>
    <property type="evidence" value="ECO:0007669"/>
    <property type="project" value="UniProtKB-ARBA"/>
</dbReference>
<proteinExistence type="predicted"/>
<dbReference type="InterPro" id="IPR029044">
    <property type="entry name" value="Nucleotide-diphossugar_trans"/>
</dbReference>
<protein>
    <recommendedName>
        <fullName evidence="2">MobA-like NTP transferase domain-containing protein</fullName>
    </recommendedName>
</protein>